<evidence type="ECO:0008006" key="3">
    <source>
        <dbReference type="Google" id="ProtNLM"/>
    </source>
</evidence>
<dbReference type="Proteomes" id="UP001198402">
    <property type="component" value="Unassembled WGS sequence"/>
</dbReference>
<dbReference type="PANTHER" id="PTHR42754:SF1">
    <property type="entry name" value="LIPOPROTEIN"/>
    <property type="match status" value="1"/>
</dbReference>
<proteinExistence type="predicted"/>
<dbReference type="InterPro" id="IPR011047">
    <property type="entry name" value="Quinoprotein_ADH-like_sf"/>
</dbReference>
<keyword evidence="2" id="KW-1185">Reference proteome</keyword>
<reference evidence="2" key="1">
    <citation type="submission" date="2023-07" db="EMBL/GenBank/DDBJ databases">
        <authorList>
            <person name="Yue Y."/>
        </authorList>
    </citation>
    <scope>NUCLEOTIDE SEQUENCE [LARGE SCALE GENOMIC DNA]</scope>
    <source>
        <strain evidence="2">2Y89</strain>
    </source>
</reference>
<evidence type="ECO:0000313" key="1">
    <source>
        <dbReference type="EMBL" id="MCA0152512.1"/>
    </source>
</evidence>
<dbReference type="EMBL" id="JAIUJS010000002">
    <property type="protein sequence ID" value="MCA0152512.1"/>
    <property type="molecule type" value="Genomic_DNA"/>
</dbReference>
<name>A0ABS7XXY3_9FLAO</name>
<evidence type="ECO:0000313" key="2">
    <source>
        <dbReference type="Proteomes" id="UP001198402"/>
    </source>
</evidence>
<dbReference type="SUPFAM" id="SSF50998">
    <property type="entry name" value="Quinoprotein alcohol dehydrogenase-like"/>
    <property type="match status" value="1"/>
</dbReference>
<accession>A0ABS7XXY3</accession>
<protein>
    <recommendedName>
        <fullName evidence="3">Bulb-type lectin domain-containing protein</fullName>
    </recommendedName>
</protein>
<dbReference type="RefSeq" id="WP_224477441.1">
    <property type="nucleotide sequence ID" value="NZ_JAIUJS010000002.1"/>
</dbReference>
<dbReference type="PANTHER" id="PTHR42754">
    <property type="entry name" value="ENDOGLUCANASE"/>
    <property type="match status" value="1"/>
</dbReference>
<comment type="caution">
    <text evidence="1">The sequence shown here is derived from an EMBL/GenBank/DDBJ whole genome shotgun (WGS) entry which is preliminary data.</text>
</comment>
<gene>
    <name evidence="1" type="ORF">LBV24_04745</name>
</gene>
<organism evidence="1 2">
    <name type="scientific">Winogradskyella vincentii</name>
    <dbReference type="NCBI Taxonomy" id="2877122"/>
    <lineage>
        <taxon>Bacteria</taxon>
        <taxon>Pseudomonadati</taxon>
        <taxon>Bacteroidota</taxon>
        <taxon>Flavobacteriia</taxon>
        <taxon>Flavobacteriales</taxon>
        <taxon>Flavobacteriaceae</taxon>
        <taxon>Winogradskyella</taxon>
    </lineage>
</organism>
<sequence length="439" mass="47216">MGKLKYLLGFCLLFNCSDDGPSSFPNNFEVVVETLGGSNNDSAQSVTATVDGGYIILGYTQSNDGDITDKQDTSFDFWVIKYSSQNTVEWQKTYGGSGDDRGNSIVQTQDGGYAILGFSFSEDGDVTNNEGLQDFWLLRLDASGNLIWQNSFGFEGSDSGISLIETSDLGFLLSGIIDISASGGQGATNRNDNRHAGGDYWLIKVNQLGEIEWSNFYGGNFTDTPFGIIQKDNNGFLVVGSSDSSDTDISNNKGTYDFWVLDISPEGALLNEKSLGGTQIDEGRSIIASGDGNFLITGDTRSDDVDVSNNKGGADLWLVKITPQGELIWEKSIGGSNFDVARSIKSSQDGNFILSGSSRSDDFDVNNNKGQNDAWVLKINANGEVLWETTIGGSNIDFTYDIAELNNGSIIAVGDTSSIDGDIIVNKGFSDLLLIKIED</sequence>